<dbReference type="SUPFAM" id="SSF55073">
    <property type="entry name" value="Nucleotide cyclase"/>
    <property type="match status" value="1"/>
</dbReference>
<dbReference type="SUPFAM" id="SSF141868">
    <property type="entry name" value="EAL domain-like"/>
    <property type="match status" value="1"/>
</dbReference>
<evidence type="ECO:0000259" key="4">
    <source>
        <dbReference type="PROSITE" id="PS50883"/>
    </source>
</evidence>
<evidence type="ECO:0000313" key="7">
    <source>
        <dbReference type="Proteomes" id="UP000248330"/>
    </source>
</evidence>
<protein>
    <submittedName>
        <fullName evidence="6">PAS domain S-box-containing protein/diguanylate cyclase (GGDEF)-like protein</fullName>
    </submittedName>
</protein>
<dbReference type="PROSITE" id="PS50887">
    <property type="entry name" value="GGDEF"/>
    <property type="match status" value="1"/>
</dbReference>
<dbReference type="Gene3D" id="3.30.450.20">
    <property type="entry name" value="PAS domain"/>
    <property type="match status" value="4"/>
</dbReference>
<dbReference type="CDD" id="cd01949">
    <property type="entry name" value="GGDEF"/>
    <property type="match status" value="1"/>
</dbReference>
<evidence type="ECO:0000313" key="6">
    <source>
        <dbReference type="EMBL" id="PXV70414.1"/>
    </source>
</evidence>
<dbReference type="InterPro" id="IPR001610">
    <property type="entry name" value="PAC"/>
</dbReference>
<accession>A0A318EFG5</accession>
<feature type="domain" description="PAS" evidence="2">
    <location>
        <begin position="149"/>
        <end position="223"/>
    </location>
</feature>
<name>A0A318EFG5_9GAMM</name>
<dbReference type="AlphaFoldDB" id="A0A318EFG5"/>
<gene>
    <name evidence="6" type="ORF">C8D93_102266</name>
</gene>
<keyword evidence="7" id="KW-1185">Reference proteome</keyword>
<feature type="domain" description="GGDEF" evidence="5">
    <location>
        <begin position="564"/>
        <end position="697"/>
    </location>
</feature>
<reference evidence="6 7" key="1">
    <citation type="submission" date="2018-04" db="EMBL/GenBank/DDBJ databases">
        <title>Genomic Encyclopedia of Type Strains, Phase IV (KMG-IV): sequencing the most valuable type-strain genomes for metagenomic binning, comparative biology and taxonomic classification.</title>
        <authorList>
            <person name="Goeker M."/>
        </authorList>
    </citation>
    <scope>NUCLEOTIDE SEQUENCE [LARGE SCALE GENOMIC DNA]</scope>
    <source>
        <strain evidence="6 7">DSM 104150</strain>
    </source>
</reference>
<evidence type="ECO:0000256" key="1">
    <source>
        <dbReference type="ARBA" id="ARBA00001946"/>
    </source>
</evidence>
<proteinExistence type="predicted"/>
<dbReference type="Proteomes" id="UP000248330">
    <property type="component" value="Unassembled WGS sequence"/>
</dbReference>
<dbReference type="Pfam" id="PF08448">
    <property type="entry name" value="PAS_4"/>
    <property type="match status" value="2"/>
</dbReference>
<evidence type="ECO:0000259" key="3">
    <source>
        <dbReference type="PROSITE" id="PS50113"/>
    </source>
</evidence>
<dbReference type="InterPro" id="IPR035965">
    <property type="entry name" value="PAS-like_dom_sf"/>
</dbReference>
<dbReference type="Gene3D" id="3.30.70.270">
    <property type="match status" value="1"/>
</dbReference>
<feature type="domain" description="PAC" evidence="3">
    <location>
        <begin position="225"/>
        <end position="277"/>
    </location>
</feature>
<dbReference type="SMART" id="SM00091">
    <property type="entry name" value="PAS"/>
    <property type="match status" value="4"/>
</dbReference>
<dbReference type="InterPro" id="IPR013655">
    <property type="entry name" value="PAS_fold_3"/>
</dbReference>
<dbReference type="RefSeq" id="WP_146216514.1">
    <property type="nucleotide sequence ID" value="NZ_CAKZQT010000038.1"/>
</dbReference>
<dbReference type="NCBIfam" id="TIGR00254">
    <property type="entry name" value="GGDEF"/>
    <property type="match status" value="1"/>
</dbReference>
<dbReference type="PANTHER" id="PTHR44757:SF4">
    <property type="entry name" value="DIGUANYLATE CYCLASE DGCE-RELATED"/>
    <property type="match status" value="1"/>
</dbReference>
<dbReference type="PROSITE" id="PS50113">
    <property type="entry name" value="PAC"/>
    <property type="match status" value="4"/>
</dbReference>
<dbReference type="InterPro" id="IPR000014">
    <property type="entry name" value="PAS"/>
</dbReference>
<dbReference type="Pfam" id="PF00990">
    <property type="entry name" value="GGDEF"/>
    <property type="match status" value="1"/>
</dbReference>
<dbReference type="InterPro" id="IPR000700">
    <property type="entry name" value="PAS-assoc_C"/>
</dbReference>
<dbReference type="PANTHER" id="PTHR44757">
    <property type="entry name" value="DIGUANYLATE CYCLASE DGCP"/>
    <property type="match status" value="1"/>
</dbReference>
<dbReference type="SMART" id="SM00052">
    <property type="entry name" value="EAL"/>
    <property type="match status" value="1"/>
</dbReference>
<feature type="domain" description="PAS" evidence="2">
    <location>
        <begin position="278"/>
        <end position="348"/>
    </location>
</feature>
<dbReference type="EMBL" id="QICN01000002">
    <property type="protein sequence ID" value="PXV70414.1"/>
    <property type="molecule type" value="Genomic_DNA"/>
</dbReference>
<dbReference type="GO" id="GO:0003824">
    <property type="term" value="F:catalytic activity"/>
    <property type="evidence" value="ECO:0007669"/>
    <property type="project" value="UniProtKB-ARBA"/>
</dbReference>
<dbReference type="InterPro" id="IPR052155">
    <property type="entry name" value="Biofilm_reg_signaling"/>
</dbReference>
<dbReference type="PROSITE" id="PS50883">
    <property type="entry name" value="EAL"/>
    <property type="match status" value="1"/>
</dbReference>
<comment type="caution">
    <text evidence="6">The sequence shown here is derived from an EMBL/GenBank/DDBJ whole genome shotgun (WGS) entry which is preliminary data.</text>
</comment>
<dbReference type="SMART" id="SM00086">
    <property type="entry name" value="PAC"/>
    <property type="match status" value="4"/>
</dbReference>
<dbReference type="CDD" id="cd01948">
    <property type="entry name" value="EAL"/>
    <property type="match status" value="1"/>
</dbReference>
<dbReference type="PROSITE" id="PS50112">
    <property type="entry name" value="PAS"/>
    <property type="match status" value="3"/>
</dbReference>
<dbReference type="Gene3D" id="3.20.20.450">
    <property type="entry name" value="EAL domain"/>
    <property type="match status" value="1"/>
</dbReference>
<dbReference type="NCBIfam" id="TIGR00229">
    <property type="entry name" value="sensory_box"/>
    <property type="match status" value="4"/>
</dbReference>
<dbReference type="OrthoDB" id="9816034at2"/>
<feature type="domain" description="EAL" evidence="4">
    <location>
        <begin position="708"/>
        <end position="958"/>
    </location>
</feature>
<dbReference type="InterPro" id="IPR043128">
    <property type="entry name" value="Rev_trsase/Diguanyl_cyclase"/>
</dbReference>
<feature type="domain" description="PAS" evidence="2">
    <location>
        <begin position="405"/>
        <end position="449"/>
    </location>
</feature>
<dbReference type="CDD" id="cd00130">
    <property type="entry name" value="PAS"/>
    <property type="match status" value="4"/>
</dbReference>
<feature type="domain" description="PAC" evidence="3">
    <location>
        <begin position="477"/>
        <end position="532"/>
    </location>
</feature>
<feature type="domain" description="PAC" evidence="3">
    <location>
        <begin position="95"/>
        <end position="148"/>
    </location>
</feature>
<comment type="cofactor">
    <cofactor evidence="1">
        <name>Mg(2+)</name>
        <dbReference type="ChEBI" id="CHEBI:18420"/>
    </cofactor>
</comment>
<dbReference type="SUPFAM" id="SSF55785">
    <property type="entry name" value="PYP-like sensor domain (PAS domain)"/>
    <property type="match status" value="4"/>
</dbReference>
<dbReference type="Pfam" id="PF00563">
    <property type="entry name" value="EAL"/>
    <property type="match status" value="1"/>
</dbReference>
<dbReference type="InterPro" id="IPR013656">
    <property type="entry name" value="PAS_4"/>
</dbReference>
<evidence type="ECO:0000259" key="2">
    <source>
        <dbReference type="PROSITE" id="PS50112"/>
    </source>
</evidence>
<sequence>MIPLPSTFPAPTDPGSDESADRWRFAVEASGLGVWDWNAQSGAVYYSPEWKAMLGYREADIGDGFEEWERRVHPEDLADARAQIDAHLLGHTPMYVSEHRLLCRDGAYKWILARGRVIDRDARGEPLRVVGTHTDITERKRTLSRLHEREARFSAVFNSTFQLMGVVEPDGRVIEGNETALNFAGLQPRDIAGRLLWELPYFQTSPETSALVQDAVHRAAAGELVRAEIEVLGAGDARMTVDFSLKPVRDALGRIMSLIAEGRDVSERKHIEQEVREREQHLRLTIAASPIGLALVGLDGSWLTVNDAVCEIVGYANDELMRMTFQDITHPDDLGPDLDLVQRTLAGEIPGYRLFKRYVHKDGSFVPIQLDVTLVRDTCGKPLHFVSHIQDISERRRFETLLQWEKERFKVALASITDAVLITDTAGTVDFANPIAERLLGLPPADLIGTALADAVDLRDDVGDPLELLQALPDRHASHTQGVAQLRRGSLPLLTLEYALAPLKDAQGEPIGFVFMLHDVTQARALTRALEHQATHDALTGLMNRSGFEQTLERQRLSSVRQPRPWCLLYLDLDRFKIVNDTIGHDAGDELLRALAVRLRAMLRSTDTFARLGGDEFGVILDECNEREAEQIAAKLIDAVDRFRFRRDKQQFQLGLSIGIAAPPTEVYTVADLLRMADAACYVAKRTGRNRACVYRDNGIDGVTPAVEFNAVNALQSAFDEQRLRVYAQKIVDLESGNAVGMELLTRLVGDDGSVIPPDRFLPVAERNDLITRLDSWMLRSAARLIGQNGGGLPRDWYVTVNVSGLSLSDLRFHGVISEVLSSSAELRDRICFEITESAAPSNWHVTLKGIELLRSHGSRVLLDDFGSGFTSFNYLRHLQVDGIKIAQDFTSSVSGDPINEPVVSMVAQLTRKLGIQAIAEGIEDASTARQLHARGIRLGQGFFFHRPQPVEDLLVPA</sequence>
<organism evidence="6 7">
    <name type="scientific">Sinimarinibacterium flocculans</name>
    <dbReference type="NCBI Taxonomy" id="985250"/>
    <lineage>
        <taxon>Bacteria</taxon>
        <taxon>Pseudomonadati</taxon>
        <taxon>Pseudomonadota</taxon>
        <taxon>Gammaproteobacteria</taxon>
        <taxon>Nevskiales</taxon>
        <taxon>Nevskiaceae</taxon>
        <taxon>Sinimarinibacterium</taxon>
    </lineage>
</organism>
<evidence type="ECO:0000259" key="5">
    <source>
        <dbReference type="PROSITE" id="PS50887"/>
    </source>
</evidence>
<dbReference type="InterPro" id="IPR000160">
    <property type="entry name" value="GGDEF_dom"/>
</dbReference>
<dbReference type="SMART" id="SM00267">
    <property type="entry name" value="GGDEF"/>
    <property type="match status" value="1"/>
</dbReference>
<feature type="domain" description="PAC" evidence="3">
    <location>
        <begin position="352"/>
        <end position="404"/>
    </location>
</feature>
<dbReference type="InterPro" id="IPR001633">
    <property type="entry name" value="EAL_dom"/>
</dbReference>
<dbReference type="InterPro" id="IPR029787">
    <property type="entry name" value="Nucleotide_cyclase"/>
</dbReference>
<dbReference type="InterPro" id="IPR035919">
    <property type="entry name" value="EAL_sf"/>
</dbReference>
<dbReference type="FunFam" id="3.30.70.270:FF:000001">
    <property type="entry name" value="Diguanylate cyclase domain protein"/>
    <property type="match status" value="1"/>
</dbReference>
<dbReference type="Pfam" id="PF08447">
    <property type="entry name" value="PAS_3"/>
    <property type="match status" value="2"/>
</dbReference>